<evidence type="ECO:0000256" key="1">
    <source>
        <dbReference type="SAM" id="Phobius"/>
    </source>
</evidence>
<feature type="transmembrane region" description="Helical" evidence="1">
    <location>
        <begin position="29"/>
        <end position="57"/>
    </location>
</feature>
<keyword evidence="1" id="KW-0812">Transmembrane</keyword>
<dbReference type="Gene3D" id="1.25.40.10">
    <property type="entry name" value="Tetratricopeptide repeat domain"/>
    <property type="match status" value="1"/>
</dbReference>
<comment type="caution">
    <text evidence="2">The sequence shown here is derived from an EMBL/GenBank/DDBJ whole genome shotgun (WGS) entry which is preliminary data.</text>
</comment>
<gene>
    <name evidence="2" type="ORF">LMG19083_01225</name>
</gene>
<feature type="transmembrane region" description="Helical" evidence="1">
    <location>
        <begin position="63"/>
        <end position="86"/>
    </location>
</feature>
<name>A0ABN9IP68_9RALS</name>
<keyword evidence="1" id="KW-0472">Membrane</keyword>
<evidence type="ECO:0008006" key="4">
    <source>
        <dbReference type="Google" id="ProtNLM"/>
    </source>
</evidence>
<organism evidence="2 3">
    <name type="scientific">Ralstonia psammae</name>
    <dbReference type="NCBI Taxonomy" id="3058598"/>
    <lineage>
        <taxon>Bacteria</taxon>
        <taxon>Pseudomonadati</taxon>
        <taxon>Pseudomonadota</taxon>
        <taxon>Betaproteobacteria</taxon>
        <taxon>Burkholderiales</taxon>
        <taxon>Burkholderiaceae</taxon>
        <taxon>Ralstonia</taxon>
    </lineage>
</organism>
<accession>A0ABN9IP68</accession>
<keyword evidence="3" id="KW-1185">Reference proteome</keyword>
<dbReference type="InterPro" id="IPR014562">
    <property type="entry name" value="UCP030959_TPR_rpt-cont"/>
</dbReference>
<dbReference type="EMBL" id="CATZBU010000002">
    <property type="protein sequence ID" value="CAJ0784849.1"/>
    <property type="molecule type" value="Genomic_DNA"/>
</dbReference>
<proteinExistence type="predicted"/>
<dbReference type="Pfam" id="PF14559">
    <property type="entry name" value="TPR_19"/>
    <property type="match status" value="1"/>
</dbReference>
<protein>
    <recommendedName>
        <fullName evidence="4">Tetratricopeptide repeat protein</fullName>
    </recommendedName>
</protein>
<sequence length="288" mass="32485">MRKRYERVTPVPQRICHNRARGRRGGRRCISLSGLHMPFLGIGFHVIVALFFAVHVVRNNQNMYWLFILFAFPLLGSVVYFFAIYLPEMRHSRGARVASRAVTQLIDPNRAVREARNDFDRAPTVQHRLRLGEALLEAGDAKEARQHFEQAATGPFAGDPAVLLGLARAQFATGDAALAKGTLDTLFEAHRVTRQQPEPTLLYARALAATNAPNTRQAFEQALTCANDAAARCLFGEWLLAQNNDADRQRAQALFEEILRDAKHWTRYAKDHNREWLQRAAAAQSSSR</sequence>
<evidence type="ECO:0000313" key="3">
    <source>
        <dbReference type="Proteomes" id="UP001189813"/>
    </source>
</evidence>
<evidence type="ECO:0000313" key="2">
    <source>
        <dbReference type="EMBL" id="CAJ0784849.1"/>
    </source>
</evidence>
<dbReference type="InterPro" id="IPR011990">
    <property type="entry name" value="TPR-like_helical_dom_sf"/>
</dbReference>
<dbReference type="SUPFAM" id="SSF48452">
    <property type="entry name" value="TPR-like"/>
    <property type="match status" value="1"/>
</dbReference>
<dbReference type="Proteomes" id="UP001189813">
    <property type="component" value="Unassembled WGS sequence"/>
</dbReference>
<reference evidence="2 3" key="1">
    <citation type="submission" date="2023-07" db="EMBL/GenBank/DDBJ databases">
        <authorList>
            <person name="Peeters C."/>
        </authorList>
    </citation>
    <scope>NUCLEOTIDE SEQUENCE [LARGE SCALE GENOMIC DNA]</scope>
    <source>
        <strain evidence="2 3">LMG 19083</strain>
    </source>
</reference>
<keyword evidence="1" id="KW-1133">Transmembrane helix</keyword>
<dbReference type="PIRSF" id="PIRSF030959">
    <property type="entry name" value="UCP030959"/>
    <property type="match status" value="1"/>
</dbReference>